<protein>
    <submittedName>
        <fullName evidence="2">Uncharacterized protein</fullName>
    </submittedName>
</protein>
<comment type="caution">
    <text evidence="2">The sequence shown here is derived from an EMBL/GenBank/DDBJ whole genome shotgun (WGS) entry which is preliminary data.</text>
</comment>
<keyword evidence="3" id="KW-1185">Reference proteome</keyword>
<gene>
    <name evidence="2" type="ORF">HNP84_004095</name>
</gene>
<dbReference type="RefSeq" id="WP_185051279.1">
    <property type="nucleotide sequence ID" value="NZ_BAABIX010000007.1"/>
</dbReference>
<evidence type="ECO:0000313" key="2">
    <source>
        <dbReference type="EMBL" id="MBB5134363.1"/>
    </source>
</evidence>
<dbReference type="EMBL" id="JACHGN010000008">
    <property type="protein sequence ID" value="MBB5134363.1"/>
    <property type="molecule type" value="Genomic_DNA"/>
</dbReference>
<evidence type="ECO:0000313" key="3">
    <source>
        <dbReference type="Proteomes" id="UP000578449"/>
    </source>
</evidence>
<sequence>MNPTRKMWISAGVVGVVLVGGVSVAAAATAGRIEKVNQETTVVTTGQDAPRDAAEPMATPTPEDYVVSEDVNPDPEGVAEYWDHDRLEDADPMPMPMVTFSPNGSGE</sequence>
<evidence type="ECO:0000256" key="1">
    <source>
        <dbReference type="SAM" id="MobiDB-lite"/>
    </source>
</evidence>
<reference evidence="2 3" key="1">
    <citation type="submission" date="2020-08" db="EMBL/GenBank/DDBJ databases">
        <title>Genomic Encyclopedia of Type Strains, Phase IV (KMG-IV): sequencing the most valuable type-strain genomes for metagenomic binning, comparative biology and taxonomic classification.</title>
        <authorList>
            <person name="Goeker M."/>
        </authorList>
    </citation>
    <scope>NUCLEOTIDE SEQUENCE [LARGE SCALE GENOMIC DNA]</scope>
    <source>
        <strain evidence="2 3">DSM 45615</strain>
    </source>
</reference>
<accession>A0A840P8X0</accession>
<organism evidence="2 3">
    <name type="scientific">Thermocatellispora tengchongensis</name>
    <dbReference type="NCBI Taxonomy" id="1073253"/>
    <lineage>
        <taxon>Bacteria</taxon>
        <taxon>Bacillati</taxon>
        <taxon>Actinomycetota</taxon>
        <taxon>Actinomycetes</taxon>
        <taxon>Streptosporangiales</taxon>
        <taxon>Streptosporangiaceae</taxon>
        <taxon>Thermocatellispora</taxon>
    </lineage>
</organism>
<feature type="region of interest" description="Disordered" evidence="1">
    <location>
        <begin position="43"/>
        <end position="107"/>
    </location>
</feature>
<dbReference type="AlphaFoldDB" id="A0A840P8X0"/>
<dbReference type="Proteomes" id="UP000578449">
    <property type="component" value="Unassembled WGS sequence"/>
</dbReference>
<name>A0A840P8X0_9ACTN</name>
<proteinExistence type="predicted"/>